<keyword evidence="3" id="KW-0862">Zinc</keyword>
<dbReference type="InterPro" id="IPR004181">
    <property type="entry name" value="Znf_MIZ"/>
</dbReference>
<evidence type="ECO:0000313" key="8">
    <source>
        <dbReference type="Proteomes" id="UP000031668"/>
    </source>
</evidence>
<feature type="region of interest" description="Disordered" evidence="5">
    <location>
        <begin position="294"/>
        <end position="315"/>
    </location>
</feature>
<dbReference type="PANTHER" id="PTHR10782:SF4">
    <property type="entry name" value="TONALLI, ISOFORM E"/>
    <property type="match status" value="1"/>
</dbReference>
<reference evidence="7 8" key="1">
    <citation type="journal article" date="2014" name="Genome Biol. Evol.">
        <title>The genome of the myxosporean Thelohanellus kitauei shows adaptations to nutrient acquisition within its fish host.</title>
        <authorList>
            <person name="Yang Y."/>
            <person name="Xiong J."/>
            <person name="Zhou Z."/>
            <person name="Huo F."/>
            <person name="Miao W."/>
            <person name="Ran C."/>
            <person name="Liu Y."/>
            <person name="Zhang J."/>
            <person name="Feng J."/>
            <person name="Wang M."/>
            <person name="Wang M."/>
            <person name="Wang L."/>
            <person name="Yao B."/>
        </authorList>
    </citation>
    <scope>NUCLEOTIDE SEQUENCE [LARGE SCALE GENOMIC DNA]</scope>
    <source>
        <strain evidence="7">Wuqing</strain>
    </source>
</reference>
<keyword evidence="1" id="KW-0479">Metal-binding</keyword>
<evidence type="ECO:0000256" key="5">
    <source>
        <dbReference type="SAM" id="MobiDB-lite"/>
    </source>
</evidence>
<evidence type="ECO:0000256" key="4">
    <source>
        <dbReference type="PROSITE-ProRule" id="PRU00452"/>
    </source>
</evidence>
<evidence type="ECO:0000259" key="6">
    <source>
        <dbReference type="PROSITE" id="PS51044"/>
    </source>
</evidence>
<dbReference type="GO" id="GO:0016925">
    <property type="term" value="P:protein sumoylation"/>
    <property type="evidence" value="ECO:0007669"/>
    <property type="project" value="TreeGrafter"/>
</dbReference>
<sequence>MNDQDNQNFNIHMMQPNMGSQITTHGSVHGPIMNFPPIQRPNVMMAGVVNPEDHGFNNFNRMQPHVNIASPRPPNNNNNFVVYANTNVRPQGGFYASANPLMSSNMPNTYYVNPNANMLQPGMQPVRINRPVVSSQPPYQIANVRPAGAMNLTNQMMRHPQIYMMSQPMQGPNGQVMPHYFATPNPISIEQPEMLNVMQSMAPMGVPVAGPIGGHMGATVATPLVGNIAIPAGNMWSQNQPMQIQQVNQANQSIQMDRLPPGQGFHVQFLNQPPQPFIPHNAQVQPMRTVSAATQPNFERSNSQPQPNVAQAQQISRPISDISRPSTIHYHPQGEKHLTVPEVKPIATNSQKVQYENQYEASPSLNEGYVLPELVNSNSPTRNGLKSSNSGVMNTPTIVRLCNPIPTCDSEPSRHLIDDAIINIKNDVEILSNIPGSTFVEIVIPKKPNDYEFSTSTKFLIRESVYSNIASRAHIDIQMKCVMDDTSCINHWPPKYSLRLNGKTVDPVKQEFLIGDEAILIKNYLHQLENTLEVSCTVPGDSGIEESDGSEPVMAFKITVNLVLRSLTSVMTRAIVNKRTQSVRKSLDFVQQFFTSNTMELARGYTVISILDPVTKKPMNIPVRGEHCKHIQCFDFESLCARHVNRTHFVCPVCRIPCSLPGVIVDGYMCTLVVQMRQVGNKHDIKLTPEGNWCHLSPQRYETVQPSLTSPSKTTSMGTGVYAGTYASMGDLFTLFGPEKQAALQDFFDQAKRDISLCHPQNNGSAKAKPDLVDDILGSPGSRKRPYKKAESESTPTAVVNEEPSSQKETERPVFSIVASPQMSPTPYKPLELSDDEFGPMHFEATDGLLDRSQPSFQRQDVNFNLNSTIEDSSSTIFNFGSNDLFADTRPNASLGFSQNNHNNVVNAGNTTPIPWDFIDDDFLKEVSPHL</sequence>
<dbReference type="PANTHER" id="PTHR10782">
    <property type="entry name" value="ZINC FINGER MIZ DOMAIN-CONTAINING PROTEIN"/>
    <property type="match status" value="1"/>
</dbReference>
<dbReference type="CDD" id="cd16650">
    <property type="entry name" value="SP-RING_PIAS-like"/>
    <property type="match status" value="1"/>
</dbReference>
<evidence type="ECO:0000313" key="7">
    <source>
        <dbReference type="EMBL" id="KII73188.1"/>
    </source>
</evidence>
<dbReference type="GO" id="GO:0061665">
    <property type="term" value="F:SUMO ligase activity"/>
    <property type="evidence" value="ECO:0007669"/>
    <property type="project" value="TreeGrafter"/>
</dbReference>
<accession>A0A0C2JUV3</accession>
<protein>
    <submittedName>
        <fullName evidence="7">Zinc finger MIZ domain-containing protein 2</fullName>
    </submittedName>
</protein>
<name>A0A0C2JUV3_THEKT</name>
<proteinExistence type="predicted"/>
<evidence type="ECO:0000256" key="1">
    <source>
        <dbReference type="ARBA" id="ARBA00022723"/>
    </source>
</evidence>
<evidence type="ECO:0000256" key="2">
    <source>
        <dbReference type="ARBA" id="ARBA00022771"/>
    </source>
</evidence>
<dbReference type="Pfam" id="PF02891">
    <property type="entry name" value="zf-MIZ"/>
    <property type="match status" value="1"/>
</dbReference>
<dbReference type="InterPro" id="IPR013083">
    <property type="entry name" value="Znf_RING/FYVE/PHD"/>
</dbReference>
<dbReference type="EMBL" id="JWZT01000939">
    <property type="protein sequence ID" value="KII73188.1"/>
    <property type="molecule type" value="Genomic_DNA"/>
</dbReference>
<evidence type="ECO:0000256" key="3">
    <source>
        <dbReference type="ARBA" id="ARBA00022833"/>
    </source>
</evidence>
<dbReference type="PROSITE" id="PS51044">
    <property type="entry name" value="ZF_SP_RING"/>
    <property type="match status" value="1"/>
</dbReference>
<comment type="caution">
    <text evidence="7">The sequence shown here is derived from an EMBL/GenBank/DDBJ whole genome shotgun (WGS) entry which is preliminary data.</text>
</comment>
<organism evidence="7 8">
    <name type="scientific">Thelohanellus kitauei</name>
    <name type="common">Myxosporean</name>
    <dbReference type="NCBI Taxonomy" id="669202"/>
    <lineage>
        <taxon>Eukaryota</taxon>
        <taxon>Metazoa</taxon>
        <taxon>Cnidaria</taxon>
        <taxon>Myxozoa</taxon>
        <taxon>Myxosporea</taxon>
        <taxon>Bivalvulida</taxon>
        <taxon>Platysporina</taxon>
        <taxon>Myxobolidae</taxon>
        <taxon>Thelohanellus</taxon>
    </lineage>
</organism>
<dbReference type="GO" id="GO:0008270">
    <property type="term" value="F:zinc ion binding"/>
    <property type="evidence" value="ECO:0007669"/>
    <property type="project" value="UniProtKB-KW"/>
</dbReference>
<keyword evidence="2 4" id="KW-0863">Zinc-finger</keyword>
<feature type="region of interest" description="Disordered" evidence="5">
    <location>
        <begin position="759"/>
        <end position="814"/>
    </location>
</feature>
<dbReference type="Gene3D" id="3.30.40.10">
    <property type="entry name" value="Zinc/RING finger domain, C3HC4 (zinc finger)"/>
    <property type="match status" value="1"/>
</dbReference>
<dbReference type="AlphaFoldDB" id="A0A0C2JUV3"/>
<feature type="compositionally biased region" description="Polar residues" evidence="5">
    <location>
        <begin position="294"/>
        <end position="314"/>
    </location>
</feature>
<gene>
    <name evidence="7" type="ORF">RF11_12520</name>
</gene>
<keyword evidence="8" id="KW-1185">Reference proteome</keyword>
<dbReference type="GO" id="GO:0000785">
    <property type="term" value="C:chromatin"/>
    <property type="evidence" value="ECO:0007669"/>
    <property type="project" value="TreeGrafter"/>
</dbReference>
<dbReference type="Proteomes" id="UP000031668">
    <property type="component" value="Unassembled WGS sequence"/>
</dbReference>
<dbReference type="OrthoDB" id="27975at2759"/>
<feature type="domain" description="SP-RING-type" evidence="6">
    <location>
        <begin position="597"/>
        <end position="678"/>
    </location>
</feature>